<dbReference type="OrthoDB" id="432234at2759"/>
<organism evidence="2 4">
    <name type="scientific">Adineta ricciae</name>
    <name type="common">Rotifer</name>
    <dbReference type="NCBI Taxonomy" id="249248"/>
    <lineage>
        <taxon>Eukaryota</taxon>
        <taxon>Metazoa</taxon>
        <taxon>Spiralia</taxon>
        <taxon>Gnathifera</taxon>
        <taxon>Rotifera</taxon>
        <taxon>Eurotatoria</taxon>
        <taxon>Bdelloidea</taxon>
        <taxon>Adinetida</taxon>
        <taxon>Adinetidae</taxon>
        <taxon>Adineta</taxon>
    </lineage>
</organism>
<sequence>MVLYNHKLKNTTHLRDNSDRLIMCIPGCGGTRKSQLIRAVTDYFRVTNRIQKIRKLAAAEIGGMAIHSFLGEQLIDEMSTVGLTLLGKLNTCRSANSIRWYKRDILW</sequence>
<evidence type="ECO:0000313" key="1">
    <source>
        <dbReference type="EMBL" id="CAF1325092.1"/>
    </source>
</evidence>
<reference evidence="2" key="1">
    <citation type="submission" date="2021-02" db="EMBL/GenBank/DDBJ databases">
        <authorList>
            <person name="Nowell W R."/>
        </authorList>
    </citation>
    <scope>NUCLEOTIDE SEQUENCE</scope>
</reference>
<keyword evidence="3" id="KW-1185">Reference proteome</keyword>
<gene>
    <name evidence="2" type="ORF">EDS130_LOCUS41034</name>
    <name evidence="1" type="ORF">XAT740_LOCUS30126</name>
</gene>
<dbReference type="AlphaFoldDB" id="A0A815RBB2"/>
<comment type="caution">
    <text evidence="2">The sequence shown here is derived from an EMBL/GenBank/DDBJ whole genome shotgun (WGS) entry which is preliminary data.</text>
</comment>
<evidence type="ECO:0000313" key="2">
    <source>
        <dbReference type="EMBL" id="CAF1474810.1"/>
    </source>
</evidence>
<dbReference type="Proteomes" id="UP000663852">
    <property type="component" value="Unassembled WGS sequence"/>
</dbReference>
<dbReference type="EMBL" id="CAJNOR010002663">
    <property type="protein sequence ID" value="CAF1325092.1"/>
    <property type="molecule type" value="Genomic_DNA"/>
</dbReference>
<dbReference type="EMBL" id="CAJNOJ010000520">
    <property type="protein sequence ID" value="CAF1474810.1"/>
    <property type="molecule type" value="Genomic_DNA"/>
</dbReference>
<evidence type="ECO:0000313" key="3">
    <source>
        <dbReference type="Proteomes" id="UP000663828"/>
    </source>
</evidence>
<proteinExistence type="predicted"/>
<protein>
    <submittedName>
        <fullName evidence="2">Uncharacterized protein</fullName>
    </submittedName>
</protein>
<evidence type="ECO:0000313" key="4">
    <source>
        <dbReference type="Proteomes" id="UP000663852"/>
    </source>
</evidence>
<name>A0A815RBB2_ADIRI</name>
<accession>A0A815RBB2</accession>
<dbReference type="Proteomes" id="UP000663828">
    <property type="component" value="Unassembled WGS sequence"/>
</dbReference>